<dbReference type="EC" id="3.1.1.-" evidence="7"/>
<comment type="subcellular location">
    <subcellularLocation>
        <location evidence="1">Endoplasmic reticulum lumen</location>
    </subcellularLocation>
</comment>
<dbReference type="Proteomes" id="UP001328107">
    <property type="component" value="Unassembled WGS sequence"/>
</dbReference>
<feature type="non-terminal residue" evidence="9">
    <location>
        <position position="1"/>
    </location>
</feature>
<evidence type="ECO:0000259" key="8">
    <source>
        <dbReference type="Pfam" id="PF00135"/>
    </source>
</evidence>
<evidence type="ECO:0000256" key="1">
    <source>
        <dbReference type="ARBA" id="ARBA00004319"/>
    </source>
</evidence>
<dbReference type="AlphaFoldDB" id="A0AAN5CVX2"/>
<dbReference type="SUPFAM" id="SSF53474">
    <property type="entry name" value="alpha/beta-Hydrolases"/>
    <property type="match status" value="1"/>
</dbReference>
<evidence type="ECO:0000256" key="3">
    <source>
        <dbReference type="ARBA" id="ARBA00022487"/>
    </source>
</evidence>
<organism evidence="9 10">
    <name type="scientific">Pristionchus mayeri</name>
    <dbReference type="NCBI Taxonomy" id="1317129"/>
    <lineage>
        <taxon>Eukaryota</taxon>
        <taxon>Metazoa</taxon>
        <taxon>Ecdysozoa</taxon>
        <taxon>Nematoda</taxon>
        <taxon>Chromadorea</taxon>
        <taxon>Rhabditida</taxon>
        <taxon>Rhabditina</taxon>
        <taxon>Diplogasteromorpha</taxon>
        <taxon>Diplogasteroidea</taxon>
        <taxon>Neodiplogasteridae</taxon>
        <taxon>Pristionchus</taxon>
    </lineage>
</organism>
<dbReference type="GO" id="GO:0005788">
    <property type="term" value="C:endoplasmic reticulum lumen"/>
    <property type="evidence" value="ECO:0007669"/>
    <property type="project" value="UniProtKB-SubCell"/>
</dbReference>
<reference evidence="10" key="1">
    <citation type="submission" date="2022-10" db="EMBL/GenBank/DDBJ databases">
        <title>Genome assembly of Pristionchus species.</title>
        <authorList>
            <person name="Yoshida K."/>
            <person name="Sommer R.J."/>
        </authorList>
    </citation>
    <scope>NUCLEOTIDE SEQUENCE [LARGE SCALE GENOMIC DNA]</scope>
    <source>
        <strain evidence="10">RS5460</strain>
    </source>
</reference>
<name>A0AAN5CVX2_9BILA</name>
<evidence type="ECO:0000313" key="9">
    <source>
        <dbReference type="EMBL" id="GMR51574.1"/>
    </source>
</evidence>
<evidence type="ECO:0000256" key="4">
    <source>
        <dbReference type="ARBA" id="ARBA00022729"/>
    </source>
</evidence>
<evidence type="ECO:0000313" key="10">
    <source>
        <dbReference type="Proteomes" id="UP001328107"/>
    </source>
</evidence>
<dbReference type="PANTHER" id="PTHR11559">
    <property type="entry name" value="CARBOXYLESTERASE"/>
    <property type="match status" value="1"/>
</dbReference>
<keyword evidence="3" id="KW-0719">Serine esterase</keyword>
<evidence type="ECO:0000256" key="5">
    <source>
        <dbReference type="ARBA" id="ARBA00022801"/>
    </source>
</evidence>
<keyword evidence="6" id="KW-1015">Disulfide bond</keyword>
<feature type="chain" id="PRO_5042664108" description="Carboxylic ester hydrolase" evidence="7">
    <location>
        <begin position="20"/>
        <end position="586"/>
    </location>
</feature>
<keyword evidence="10" id="KW-1185">Reference proteome</keyword>
<dbReference type="InterPro" id="IPR029058">
    <property type="entry name" value="AB_hydrolase_fold"/>
</dbReference>
<feature type="domain" description="Carboxylesterase type B" evidence="8">
    <location>
        <begin position="28"/>
        <end position="551"/>
    </location>
</feature>
<dbReference type="InterPro" id="IPR050309">
    <property type="entry name" value="Type-B_Carboxylest/Lipase"/>
</dbReference>
<evidence type="ECO:0000256" key="2">
    <source>
        <dbReference type="ARBA" id="ARBA00005964"/>
    </source>
</evidence>
<comment type="similarity">
    <text evidence="2 7">Belongs to the type-B carboxylesterase/lipase family.</text>
</comment>
<keyword evidence="5 7" id="KW-0378">Hydrolase</keyword>
<comment type="caution">
    <text evidence="9">The sequence shown here is derived from an EMBL/GenBank/DDBJ whole genome shotgun (WGS) entry which is preliminary data.</text>
</comment>
<sequence length="586" mass="66709">ISRMLRLLLFTLLVSLSLALTRTEDGNPLAHTENGDVIGFNYDDTEVFLGIPFAAPPVGELRFRNPEPAKPWSEPRQAKNFSDACVPHSKEAENRKTSEDCLYLNVITPKRKQYAKLKPVLFYIHGGGFEIGNAGMYGYEEFAKLYVSEGIVVVTIQYRVGVMGFFTLTSSETMTGNYGLFDQVEALKWTHRNIKNFGGDPSRITVFGISAGGASASMLTLSPLSRNLIAGSIEISGTAHAGWAMDNRVESHSEDLVDAVGCWGKRSVEDVEKCMRKVSVKDIYGGVSYTFEAAFSFNMLKYAPRIDGVFAPKRYEELAKEAPKIPVLTGINALESAYFVLMARAPTIHRSQIFKGEMPSFNVDKFDMKARILLNEFLESEETDDAVEDVLHFYLGSNAREKYANPTKEEIPWMLQQFTHFWGDVYFNVPARYRAEERKENGADSYVYLFEHFAPSLFKDDDPVPAAVHTNEIPYIMGLQAIGAFEWTENELKVQERSLQMMRSFIKNGKPSVDGVLWPSYSQSPNASFVRIASPEWKSEERFWEKHYRFWHDTMSKYSYDFPRFKRREVHRTQIPAPPVEKHEEL</sequence>
<evidence type="ECO:0000256" key="6">
    <source>
        <dbReference type="ARBA" id="ARBA00023157"/>
    </source>
</evidence>
<dbReference type="EMBL" id="BTRK01000005">
    <property type="protein sequence ID" value="GMR51574.1"/>
    <property type="molecule type" value="Genomic_DNA"/>
</dbReference>
<accession>A0AAN5CVX2</accession>
<evidence type="ECO:0000256" key="7">
    <source>
        <dbReference type="RuleBase" id="RU361235"/>
    </source>
</evidence>
<gene>
    <name evidence="9" type="ORF">PMAYCL1PPCAC_21769</name>
</gene>
<dbReference type="PROSITE" id="PS00941">
    <property type="entry name" value="CARBOXYLESTERASE_B_2"/>
    <property type="match status" value="1"/>
</dbReference>
<dbReference type="Gene3D" id="3.40.50.1820">
    <property type="entry name" value="alpha/beta hydrolase"/>
    <property type="match status" value="1"/>
</dbReference>
<dbReference type="GO" id="GO:0052689">
    <property type="term" value="F:carboxylic ester hydrolase activity"/>
    <property type="evidence" value="ECO:0007669"/>
    <property type="project" value="UniProtKB-KW"/>
</dbReference>
<dbReference type="PROSITE" id="PS00122">
    <property type="entry name" value="CARBOXYLESTERASE_B_1"/>
    <property type="match status" value="1"/>
</dbReference>
<keyword evidence="4 7" id="KW-0732">Signal</keyword>
<dbReference type="FunFam" id="3.40.50.1820:FF:000317">
    <property type="entry name" value="Carboxylic ester hydrolase"/>
    <property type="match status" value="1"/>
</dbReference>
<dbReference type="InterPro" id="IPR019826">
    <property type="entry name" value="Carboxylesterase_B_AS"/>
</dbReference>
<proteinExistence type="inferred from homology"/>
<dbReference type="Pfam" id="PF00135">
    <property type="entry name" value="COesterase"/>
    <property type="match status" value="1"/>
</dbReference>
<dbReference type="InterPro" id="IPR019819">
    <property type="entry name" value="Carboxylesterase_B_CS"/>
</dbReference>
<dbReference type="InterPro" id="IPR002018">
    <property type="entry name" value="CarbesteraseB"/>
</dbReference>
<protein>
    <recommendedName>
        <fullName evidence="7">Carboxylic ester hydrolase</fullName>
        <ecNumber evidence="7">3.1.1.-</ecNumber>
    </recommendedName>
</protein>
<feature type="signal peptide" evidence="7">
    <location>
        <begin position="1"/>
        <end position="19"/>
    </location>
</feature>